<keyword evidence="3" id="KW-1185">Reference proteome</keyword>
<evidence type="ECO:0000313" key="3">
    <source>
        <dbReference type="Proteomes" id="UP000218899"/>
    </source>
</evidence>
<dbReference type="Gene3D" id="2.40.360.20">
    <property type="match status" value="1"/>
</dbReference>
<name>A0A1B4V2A0_9GAMM</name>
<protein>
    <submittedName>
        <fullName evidence="2">Uncharacterized protein</fullName>
    </submittedName>
</protein>
<accession>A0A1B4V2A0</accession>
<dbReference type="RefSeq" id="WP_096459221.1">
    <property type="nucleotide sequence ID" value="NZ_AP014936.1"/>
</dbReference>
<evidence type="ECO:0000313" key="2">
    <source>
        <dbReference type="EMBL" id="BAU47425.1"/>
    </source>
</evidence>
<dbReference type="AlphaFoldDB" id="A0A1B4V2A0"/>
<feature type="signal peptide" evidence="1">
    <location>
        <begin position="1"/>
        <end position="24"/>
    </location>
</feature>
<reference evidence="2 3" key="1">
    <citation type="submission" date="2015-08" db="EMBL/GenBank/DDBJ databases">
        <title>Complete genome sequence of Sulfurifustis variabilis.</title>
        <authorList>
            <person name="Miura A."/>
            <person name="Kojima H."/>
            <person name="Fukui M."/>
        </authorList>
    </citation>
    <scope>NUCLEOTIDE SEQUENCE [LARGE SCALE GENOMIC DNA]</scope>
    <source>
        <strain evidence="3">skN76</strain>
    </source>
</reference>
<evidence type="ECO:0000256" key="1">
    <source>
        <dbReference type="SAM" id="SignalP"/>
    </source>
</evidence>
<keyword evidence="1" id="KW-0732">Signal</keyword>
<dbReference type="EMBL" id="AP014936">
    <property type="protein sequence ID" value="BAU47425.1"/>
    <property type="molecule type" value="Genomic_DNA"/>
</dbReference>
<proteinExistence type="predicted"/>
<sequence>MKSRHKIFGLTLLAVALGSSAVWATGRHDHDRDHPSRAWDKNPVFKKFHGSQPPAGGETGAPAYDYRNYIEASTVAAKTFATTSYPAFTAVCGDTETRRYTRQSDAAGTRVAEVRERVRGSSMCQREQLHYLGTDTAYLWERLDRFDPNSGGIAFSRVIVNPVAAYTASMSNSWGGGSPVADGNGMTVGQLLDTGSVLGVESVTVPQGTYSDCLKIQHSRMSNMFGQYSAVSWVCPGMGEVKRVEASPNGTNPRMAEWVLTQVEATP</sequence>
<organism evidence="2 3">
    <name type="scientific">Sulfurifustis variabilis</name>
    <dbReference type="NCBI Taxonomy" id="1675686"/>
    <lineage>
        <taxon>Bacteria</taxon>
        <taxon>Pseudomonadati</taxon>
        <taxon>Pseudomonadota</taxon>
        <taxon>Gammaproteobacteria</taxon>
        <taxon>Acidiferrobacterales</taxon>
        <taxon>Acidiferrobacteraceae</taxon>
        <taxon>Sulfurifustis</taxon>
    </lineage>
</organism>
<dbReference type="KEGG" id="sva:SVA_0846"/>
<gene>
    <name evidence="2" type="ORF">SVA_0846</name>
</gene>
<feature type="chain" id="PRO_5008571136" evidence="1">
    <location>
        <begin position="25"/>
        <end position="267"/>
    </location>
</feature>
<dbReference type="Proteomes" id="UP000218899">
    <property type="component" value="Chromosome"/>
</dbReference>